<keyword evidence="1" id="KW-0511">Multifunctional enzyme</keyword>
<dbReference type="Gene3D" id="3.30.70.270">
    <property type="match status" value="1"/>
</dbReference>
<accession>A0A392N6F6</accession>
<feature type="non-terminal residue" evidence="3">
    <location>
        <position position="1"/>
    </location>
</feature>
<name>A0A392N6F6_9FABA</name>
<dbReference type="InterPro" id="IPR050951">
    <property type="entry name" value="Retrovirus_Pol_polyprotein"/>
</dbReference>
<evidence type="ECO:0000313" key="3">
    <source>
        <dbReference type="EMBL" id="MCH95172.1"/>
    </source>
</evidence>
<organism evidence="3 4">
    <name type="scientific">Trifolium medium</name>
    <dbReference type="NCBI Taxonomy" id="97028"/>
    <lineage>
        <taxon>Eukaryota</taxon>
        <taxon>Viridiplantae</taxon>
        <taxon>Streptophyta</taxon>
        <taxon>Embryophyta</taxon>
        <taxon>Tracheophyta</taxon>
        <taxon>Spermatophyta</taxon>
        <taxon>Magnoliopsida</taxon>
        <taxon>eudicotyledons</taxon>
        <taxon>Gunneridae</taxon>
        <taxon>Pentapetalae</taxon>
        <taxon>rosids</taxon>
        <taxon>fabids</taxon>
        <taxon>Fabales</taxon>
        <taxon>Fabaceae</taxon>
        <taxon>Papilionoideae</taxon>
        <taxon>50 kb inversion clade</taxon>
        <taxon>NPAAA clade</taxon>
        <taxon>Hologalegina</taxon>
        <taxon>IRL clade</taxon>
        <taxon>Trifolieae</taxon>
        <taxon>Trifolium</taxon>
    </lineage>
</organism>
<feature type="domain" description="Reverse transcriptase/retrotransposon-derived protein RNase H-like" evidence="2">
    <location>
        <begin position="62"/>
        <end position="144"/>
    </location>
</feature>
<dbReference type="EMBL" id="LXQA010029130">
    <property type="protein sequence ID" value="MCH95172.1"/>
    <property type="molecule type" value="Genomic_DNA"/>
</dbReference>
<evidence type="ECO:0000313" key="4">
    <source>
        <dbReference type="Proteomes" id="UP000265520"/>
    </source>
</evidence>
<dbReference type="InterPro" id="IPR043502">
    <property type="entry name" value="DNA/RNA_pol_sf"/>
</dbReference>
<dbReference type="Proteomes" id="UP000265520">
    <property type="component" value="Unassembled WGS sequence"/>
</dbReference>
<dbReference type="InterPro" id="IPR041577">
    <property type="entry name" value="RT_RNaseH_2"/>
</dbReference>
<proteinExistence type="predicted"/>
<reference evidence="3 4" key="1">
    <citation type="journal article" date="2018" name="Front. Plant Sci.">
        <title>Red Clover (Trifolium pratense) and Zigzag Clover (T. medium) - A Picture of Genomic Similarities and Differences.</title>
        <authorList>
            <person name="Dluhosova J."/>
            <person name="Istvanek J."/>
            <person name="Nedelnik J."/>
            <person name="Repkova J."/>
        </authorList>
    </citation>
    <scope>NUCLEOTIDE SEQUENCE [LARGE SCALE GENOMIC DNA]</scope>
    <source>
        <strain evidence="4">cv. 10/8</strain>
        <tissue evidence="3">Leaf</tissue>
    </source>
</reference>
<dbReference type="PANTHER" id="PTHR37984">
    <property type="entry name" value="PROTEIN CBG26694"/>
    <property type="match status" value="1"/>
</dbReference>
<dbReference type="Pfam" id="PF17919">
    <property type="entry name" value="RT_RNaseH_2"/>
    <property type="match status" value="1"/>
</dbReference>
<gene>
    <name evidence="3" type="ORF">A2U01_0016146</name>
</gene>
<comment type="caution">
    <text evidence="3">The sequence shown here is derived from an EMBL/GenBank/DDBJ whole genome shotgun (WGS) entry which is preliminary data.</text>
</comment>
<evidence type="ECO:0000259" key="2">
    <source>
        <dbReference type="Pfam" id="PF17919"/>
    </source>
</evidence>
<evidence type="ECO:0000256" key="1">
    <source>
        <dbReference type="ARBA" id="ARBA00023268"/>
    </source>
</evidence>
<feature type="non-terminal residue" evidence="3">
    <location>
        <position position="178"/>
    </location>
</feature>
<dbReference type="AlphaFoldDB" id="A0A392N6F6"/>
<keyword evidence="4" id="KW-1185">Reference proteome</keyword>
<dbReference type="GO" id="GO:0003824">
    <property type="term" value="F:catalytic activity"/>
    <property type="evidence" value="ECO:0007669"/>
    <property type="project" value="UniProtKB-KW"/>
</dbReference>
<dbReference type="SUPFAM" id="SSF56672">
    <property type="entry name" value="DNA/RNA polymerases"/>
    <property type="match status" value="1"/>
</dbReference>
<dbReference type="PANTHER" id="PTHR37984:SF5">
    <property type="entry name" value="PROTEIN NYNRIN-LIKE"/>
    <property type="match status" value="1"/>
</dbReference>
<sequence>GIEINQNKTKAIMETKPPGTKKQLQSLLGKINFLRRFISNLSGKAQPFSPLLRLKKGDVFEWGTEQQKAFDDIKAYLSKPPTLMPPIRNKAMKLYIAASDSTIGSMLAQEDENGVEKAIYYLSRILNDAETRYSPIEKLCLCQIVADFLVDHSVAEIPITYVELEPWMLYFDGSKHKH</sequence>
<protein>
    <submittedName>
        <fullName evidence="3">Pol polyprotein</fullName>
    </submittedName>
</protein>
<dbReference type="InterPro" id="IPR043128">
    <property type="entry name" value="Rev_trsase/Diguanyl_cyclase"/>
</dbReference>